<organism evidence="1 2">
    <name type="scientific">Mycena maculata</name>
    <dbReference type="NCBI Taxonomy" id="230809"/>
    <lineage>
        <taxon>Eukaryota</taxon>
        <taxon>Fungi</taxon>
        <taxon>Dikarya</taxon>
        <taxon>Basidiomycota</taxon>
        <taxon>Agaricomycotina</taxon>
        <taxon>Agaricomycetes</taxon>
        <taxon>Agaricomycetidae</taxon>
        <taxon>Agaricales</taxon>
        <taxon>Marasmiineae</taxon>
        <taxon>Mycenaceae</taxon>
        <taxon>Mycena</taxon>
    </lineage>
</organism>
<dbReference type="PANTHER" id="PTHR40616:SF1">
    <property type="entry name" value="LINALOOL DEHYDRATASE_ISOMERASE DOMAIN-CONTAINING PROTEIN"/>
    <property type="match status" value="1"/>
</dbReference>
<proteinExistence type="predicted"/>
<comment type="caution">
    <text evidence="1">The sequence shown here is derived from an EMBL/GenBank/DDBJ whole genome shotgun (WGS) entry which is preliminary data.</text>
</comment>
<gene>
    <name evidence="1" type="ORF">DFH07DRAFT_766538</name>
</gene>
<accession>A0AAD7K2F4</accession>
<dbReference type="AlphaFoldDB" id="A0AAD7K2F4"/>
<reference evidence="1" key="1">
    <citation type="submission" date="2023-03" db="EMBL/GenBank/DDBJ databases">
        <title>Massive genome expansion in bonnet fungi (Mycena s.s.) driven by repeated elements and novel gene families across ecological guilds.</title>
        <authorList>
            <consortium name="Lawrence Berkeley National Laboratory"/>
            <person name="Harder C.B."/>
            <person name="Miyauchi S."/>
            <person name="Viragh M."/>
            <person name="Kuo A."/>
            <person name="Thoen E."/>
            <person name="Andreopoulos B."/>
            <person name="Lu D."/>
            <person name="Skrede I."/>
            <person name="Drula E."/>
            <person name="Henrissat B."/>
            <person name="Morin E."/>
            <person name="Kohler A."/>
            <person name="Barry K."/>
            <person name="LaButti K."/>
            <person name="Morin E."/>
            <person name="Salamov A."/>
            <person name="Lipzen A."/>
            <person name="Mereny Z."/>
            <person name="Hegedus B."/>
            <person name="Baldrian P."/>
            <person name="Stursova M."/>
            <person name="Weitz H."/>
            <person name="Taylor A."/>
            <person name="Grigoriev I.V."/>
            <person name="Nagy L.G."/>
            <person name="Martin F."/>
            <person name="Kauserud H."/>
        </authorList>
    </citation>
    <scope>NUCLEOTIDE SEQUENCE</scope>
    <source>
        <strain evidence="1">CBHHK188m</strain>
    </source>
</reference>
<evidence type="ECO:0000313" key="2">
    <source>
        <dbReference type="Proteomes" id="UP001215280"/>
    </source>
</evidence>
<dbReference type="Proteomes" id="UP001215280">
    <property type="component" value="Unassembled WGS sequence"/>
</dbReference>
<sequence length="383" mass="42796">MMGDVNMLYWGKQWASEAIANFDLYDTIAEFNSGTYTGVTLYALSLWGHMPKNSMIAQHAKGIISKTWMYIGMYYNPALSRRPMGPCIWLRYGIIGGIEDGTAPILKPIVGSEHVSDAAANVLTPLIAKFHNPYVPARVVDQLNCLSESHYYFAQAMLLPWDNPSIPRNYMSWTAPDQSISGIQSEKVISSAASEVGPKGRASKNGDLGAWRTIFVYKMITQTRFLRNQQIILLWDNDAEMIPYNAGNSFLPPLITHATGSDSVSQEDTTIKNLGVDHCAPLAFARHEKLLGIVVWVALSSIREDLHMSTIQSVRVNGMHSAVVEHALCSSFRGAIVTMAVGNKFVKHLKRQYMFTTWQLCNDSLKIESLYGVCRRSCVLYWV</sequence>
<evidence type="ECO:0000313" key="1">
    <source>
        <dbReference type="EMBL" id="KAJ7776836.1"/>
    </source>
</evidence>
<dbReference type="PANTHER" id="PTHR40616">
    <property type="entry name" value="LINALOOL DEHYDRATASE_ISOMERASE DOMAIN-CONTAINING PROTEIN"/>
    <property type="match status" value="1"/>
</dbReference>
<name>A0AAD7K2F4_9AGAR</name>
<dbReference type="EMBL" id="JARJLG010000011">
    <property type="protein sequence ID" value="KAJ7776836.1"/>
    <property type="molecule type" value="Genomic_DNA"/>
</dbReference>
<keyword evidence="2" id="KW-1185">Reference proteome</keyword>
<protein>
    <submittedName>
        <fullName evidence="1">Uncharacterized protein</fullName>
    </submittedName>
</protein>